<proteinExistence type="predicted"/>
<dbReference type="AlphaFoldDB" id="A0A076LP81"/>
<sequence length="66" mass="7875">MGYFLFIVILFYRFYSLCRNFHIIPLYKFSVTFSPCFKLQNTPLPCVVFIGVDQKQYFLSGFCYSC</sequence>
<protein>
    <submittedName>
        <fullName evidence="1">Uncharacterized protein</fullName>
    </submittedName>
</protein>
<dbReference type="HOGENOM" id="CLU_2824261_0_0_6"/>
<evidence type="ECO:0000313" key="2">
    <source>
        <dbReference type="Proteomes" id="UP000028681"/>
    </source>
</evidence>
<evidence type="ECO:0000313" key="1">
    <source>
        <dbReference type="EMBL" id="AIJ07479.1"/>
    </source>
</evidence>
<gene>
    <name evidence="1" type="ORF">ETEE_1014</name>
</gene>
<dbReference type="EMBL" id="CP006664">
    <property type="protein sequence ID" value="AIJ07479.1"/>
    <property type="molecule type" value="Genomic_DNA"/>
</dbReference>
<name>A0A076LP81_9GAMM</name>
<dbReference type="KEGG" id="ete:ETEE_1014"/>
<accession>A0A076LP81</accession>
<dbReference type="Proteomes" id="UP000028681">
    <property type="component" value="Chromosome"/>
</dbReference>
<reference evidence="1 2" key="1">
    <citation type="journal article" date="2012" name="PLoS ONE">
        <title>Edwardsiella comparative phylogenomics reveal the new intra/inter-species taxonomic relationships, virulence evolution and niche adaptation mechanisms.</title>
        <authorList>
            <person name="Yang M."/>
            <person name="Lv Y."/>
            <person name="Xiao J."/>
            <person name="Wu H."/>
            <person name="Zheng H."/>
            <person name="Liu Q."/>
            <person name="Zhang Y."/>
            <person name="Wang Q."/>
        </authorList>
    </citation>
    <scope>NUCLEOTIDE SEQUENCE [LARGE SCALE GENOMIC DNA]</scope>
    <source>
        <strain evidence="2">080813</strain>
    </source>
</reference>
<organism evidence="1 2">
    <name type="scientific">Edwardsiella anguillarum ET080813</name>
    <dbReference type="NCBI Taxonomy" id="667120"/>
    <lineage>
        <taxon>Bacteria</taxon>
        <taxon>Pseudomonadati</taxon>
        <taxon>Pseudomonadota</taxon>
        <taxon>Gammaproteobacteria</taxon>
        <taxon>Enterobacterales</taxon>
        <taxon>Hafniaceae</taxon>
        <taxon>Edwardsiella</taxon>
    </lineage>
</organism>